<keyword evidence="5 7" id="KW-1133">Transmembrane helix</keyword>
<feature type="domain" description="Glycine transporter" evidence="8">
    <location>
        <begin position="6"/>
        <end position="79"/>
    </location>
</feature>
<feature type="transmembrane region" description="Helical" evidence="7">
    <location>
        <begin position="172"/>
        <end position="188"/>
    </location>
</feature>
<organism evidence="9 10">
    <name type="scientific">Anaerotalea alkaliphila</name>
    <dbReference type="NCBI Taxonomy" id="2662126"/>
    <lineage>
        <taxon>Bacteria</taxon>
        <taxon>Bacillati</taxon>
        <taxon>Bacillota</taxon>
        <taxon>Clostridia</taxon>
        <taxon>Eubacteriales</taxon>
        <taxon>Anaerotalea</taxon>
    </lineage>
</organism>
<sequence length="203" mass="22082">MEIISIIEIIGVITFGMSGAILAVQKDLDYYGIAIFALITATGGGIVRDILINEFPVSLANPFYALLSLLAAVVAILFYNQISRLSKVLQIFDAFGLAAFTASGAKYVLDHGFDQPYVVITLAILTGTGGGTLRDVFAKEIPYVFQKEIYAVASFIGVIAYLLSMEFLPPRAALYICFGITLAVRLVSLKKDLHLRHVAKEVR</sequence>
<evidence type="ECO:0000313" key="10">
    <source>
        <dbReference type="Proteomes" id="UP000461585"/>
    </source>
</evidence>
<feature type="transmembrane region" description="Helical" evidence="7">
    <location>
        <begin position="6"/>
        <end position="24"/>
    </location>
</feature>
<dbReference type="PANTHER" id="PTHR30506:SF3">
    <property type="entry name" value="UPF0126 INNER MEMBRANE PROTEIN YADS-RELATED"/>
    <property type="match status" value="1"/>
</dbReference>
<evidence type="ECO:0000256" key="2">
    <source>
        <dbReference type="ARBA" id="ARBA00008193"/>
    </source>
</evidence>
<evidence type="ECO:0000256" key="1">
    <source>
        <dbReference type="ARBA" id="ARBA00004651"/>
    </source>
</evidence>
<dbReference type="EMBL" id="JAAEEH010000016">
    <property type="protein sequence ID" value="NDL67522.1"/>
    <property type="molecule type" value="Genomic_DNA"/>
</dbReference>
<feature type="transmembrane region" description="Helical" evidence="7">
    <location>
        <begin position="149"/>
        <end position="166"/>
    </location>
</feature>
<dbReference type="InterPro" id="IPR005115">
    <property type="entry name" value="Gly_transporter"/>
</dbReference>
<feature type="domain" description="Glycine transporter" evidence="8">
    <location>
        <begin position="91"/>
        <end position="163"/>
    </location>
</feature>
<gene>
    <name evidence="9" type="ORF">GXN74_07165</name>
</gene>
<dbReference type="GO" id="GO:0005886">
    <property type="term" value="C:plasma membrane"/>
    <property type="evidence" value="ECO:0007669"/>
    <property type="project" value="UniProtKB-SubCell"/>
</dbReference>
<evidence type="ECO:0000256" key="7">
    <source>
        <dbReference type="SAM" id="Phobius"/>
    </source>
</evidence>
<feature type="transmembrane region" description="Helical" evidence="7">
    <location>
        <begin position="63"/>
        <end position="79"/>
    </location>
</feature>
<reference evidence="9 10" key="1">
    <citation type="submission" date="2020-01" db="EMBL/GenBank/DDBJ databases">
        <title>Anaeroalcalibacter tamaniensis gen. nov., sp. nov., moderately halophilic strictly anaerobic fermenter bacterium from mud volcano of Taman peninsula.</title>
        <authorList>
            <person name="Frolova A."/>
            <person name="Merkel A.Y."/>
            <person name="Slobodkin A.I."/>
        </authorList>
    </citation>
    <scope>NUCLEOTIDE SEQUENCE [LARGE SCALE GENOMIC DNA]</scope>
    <source>
        <strain evidence="9 10">F-3ap</strain>
    </source>
</reference>
<evidence type="ECO:0000313" key="9">
    <source>
        <dbReference type="EMBL" id="NDL67522.1"/>
    </source>
</evidence>
<keyword evidence="10" id="KW-1185">Reference proteome</keyword>
<comment type="similarity">
    <text evidence="2">Belongs to the UPF0126 family.</text>
</comment>
<proteinExistence type="inferred from homology"/>
<name>A0A7X5HVP5_9FIRM</name>
<feature type="transmembrane region" description="Helical" evidence="7">
    <location>
        <begin position="91"/>
        <end position="109"/>
    </location>
</feature>
<accession>A0A7X5HVP5</accession>
<dbReference type="PANTHER" id="PTHR30506">
    <property type="entry name" value="INNER MEMBRANE PROTEIN"/>
    <property type="match status" value="1"/>
</dbReference>
<keyword evidence="3" id="KW-1003">Cell membrane</keyword>
<comment type="subcellular location">
    <subcellularLocation>
        <location evidence="1">Cell membrane</location>
        <topology evidence="1">Multi-pass membrane protein</topology>
    </subcellularLocation>
</comment>
<evidence type="ECO:0000256" key="4">
    <source>
        <dbReference type="ARBA" id="ARBA00022692"/>
    </source>
</evidence>
<evidence type="ECO:0000256" key="6">
    <source>
        <dbReference type="ARBA" id="ARBA00023136"/>
    </source>
</evidence>
<feature type="transmembrane region" description="Helical" evidence="7">
    <location>
        <begin position="115"/>
        <end position="137"/>
    </location>
</feature>
<comment type="caution">
    <text evidence="9">The sequence shown here is derived from an EMBL/GenBank/DDBJ whole genome shotgun (WGS) entry which is preliminary data.</text>
</comment>
<protein>
    <submittedName>
        <fullName evidence="9">Trimeric intracellular cation channel family protein</fullName>
    </submittedName>
</protein>
<dbReference type="Pfam" id="PF03458">
    <property type="entry name" value="Gly_transporter"/>
    <property type="match status" value="2"/>
</dbReference>
<dbReference type="AlphaFoldDB" id="A0A7X5HVP5"/>
<dbReference type="Proteomes" id="UP000461585">
    <property type="component" value="Unassembled WGS sequence"/>
</dbReference>
<evidence type="ECO:0000259" key="8">
    <source>
        <dbReference type="Pfam" id="PF03458"/>
    </source>
</evidence>
<dbReference type="RefSeq" id="WP_162370251.1">
    <property type="nucleotide sequence ID" value="NZ_JAAEEH010000016.1"/>
</dbReference>
<evidence type="ECO:0000256" key="3">
    <source>
        <dbReference type="ARBA" id="ARBA00022475"/>
    </source>
</evidence>
<feature type="transmembrane region" description="Helical" evidence="7">
    <location>
        <begin position="31"/>
        <end position="51"/>
    </location>
</feature>
<keyword evidence="4 7" id="KW-0812">Transmembrane</keyword>
<evidence type="ECO:0000256" key="5">
    <source>
        <dbReference type="ARBA" id="ARBA00022989"/>
    </source>
</evidence>
<keyword evidence="6 7" id="KW-0472">Membrane</keyword>